<dbReference type="AlphaFoldDB" id="A0A7X2TN64"/>
<organism evidence="2 3">
    <name type="scientific">Bilifractor porci</name>
    <dbReference type="NCBI Taxonomy" id="2606636"/>
    <lineage>
        <taxon>Bacteria</taxon>
        <taxon>Bacillati</taxon>
        <taxon>Bacillota</taxon>
        <taxon>Clostridia</taxon>
        <taxon>Lachnospirales</taxon>
        <taxon>Lachnospiraceae</taxon>
        <taxon>Bilifractor</taxon>
    </lineage>
</organism>
<dbReference type="Proteomes" id="UP000466864">
    <property type="component" value="Unassembled WGS sequence"/>
</dbReference>
<keyword evidence="1" id="KW-0812">Transmembrane</keyword>
<keyword evidence="1" id="KW-0472">Membrane</keyword>
<keyword evidence="1" id="KW-1133">Transmembrane helix</keyword>
<dbReference type="EMBL" id="VUMV01000004">
    <property type="protein sequence ID" value="MST81969.1"/>
    <property type="molecule type" value="Genomic_DNA"/>
</dbReference>
<evidence type="ECO:0000256" key="1">
    <source>
        <dbReference type="SAM" id="Phobius"/>
    </source>
</evidence>
<accession>A0A7X2TN64</accession>
<feature type="transmembrane region" description="Helical" evidence="1">
    <location>
        <begin position="6"/>
        <end position="29"/>
    </location>
</feature>
<evidence type="ECO:0000313" key="3">
    <source>
        <dbReference type="Proteomes" id="UP000466864"/>
    </source>
</evidence>
<reference evidence="2 3" key="1">
    <citation type="submission" date="2019-08" db="EMBL/GenBank/DDBJ databases">
        <title>In-depth cultivation of the pig gut microbiome towards novel bacterial diversity and tailored functional studies.</title>
        <authorList>
            <person name="Wylensek D."/>
            <person name="Hitch T.C.A."/>
            <person name="Clavel T."/>
        </authorList>
    </citation>
    <scope>NUCLEOTIDE SEQUENCE [LARGE SCALE GENOMIC DNA]</scope>
    <source>
        <strain evidence="2 3">Oil+RF-744-WCA-WT-13</strain>
    </source>
</reference>
<evidence type="ECO:0000313" key="2">
    <source>
        <dbReference type="EMBL" id="MST81969.1"/>
    </source>
</evidence>
<gene>
    <name evidence="2" type="ORF">FYJ60_06535</name>
</gene>
<dbReference type="RefSeq" id="WP_154457884.1">
    <property type="nucleotide sequence ID" value="NZ_VUMV01000004.1"/>
</dbReference>
<name>A0A7X2TN64_9FIRM</name>
<proteinExistence type="predicted"/>
<comment type="caution">
    <text evidence="2">The sequence shown here is derived from an EMBL/GenBank/DDBJ whole genome shotgun (WGS) entry which is preliminary data.</text>
</comment>
<protein>
    <submittedName>
        <fullName evidence="2">Uncharacterized protein</fullName>
    </submittedName>
</protein>
<sequence>MTPFWQNITIAIVSALGSGGFVSLVQFFVTRHDKAKEKEDEEQSETSKMILALGHDKIAYLTRKFIRRGGITQTEMANLAGLYAPYRAMGGNGDGKAGYEACEKLPIIADDEADRRDIEIKRKEYEL</sequence>
<keyword evidence="3" id="KW-1185">Reference proteome</keyword>